<organism evidence="1 2">
    <name type="scientific">Penicillium brevicompactum</name>
    <dbReference type="NCBI Taxonomy" id="5074"/>
    <lineage>
        <taxon>Eukaryota</taxon>
        <taxon>Fungi</taxon>
        <taxon>Dikarya</taxon>
        <taxon>Ascomycota</taxon>
        <taxon>Pezizomycotina</taxon>
        <taxon>Eurotiomycetes</taxon>
        <taxon>Eurotiomycetidae</taxon>
        <taxon>Eurotiales</taxon>
        <taxon>Aspergillaceae</taxon>
        <taxon>Penicillium</taxon>
    </lineage>
</organism>
<evidence type="ECO:0000313" key="2">
    <source>
        <dbReference type="Proteomes" id="UP001148299"/>
    </source>
</evidence>
<dbReference type="EMBL" id="JAPZBR010000004">
    <property type="protein sequence ID" value="KAJ5354909.1"/>
    <property type="molecule type" value="Genomic_DNA"/>
</dbReference>
<comment type="caution">
    <text evidence="1">The sequence shown here is derived from an EMBL/GenBank/DDBJ whole genome shotgun (WGS) entry which is preliminary data.</text>
</comment>
<sequence length="104" mass="11689">MATMEEDQQWGLVDSFRNVHCQLDGLRVDVDTAISQNTGARGETEQSLRLMLSSPEDIVNSGHRLLGLQSGLIELDTHFDAWSKLSVWIERMCDFPALPITETN</sequence>
<dbReference type="AlphaFoldDB" id="A0A9W9USH6"/>
<accession>A0A9W9USH6</accession>
<protein>
    <submittedName>
        <fullName evidence="1">Uncharacterized protein</fullName>
    </submittedName>
</protein>
<keyword evidence="2" id="KW-1185">Reference proteome</keyword>
<name>A0A9W9USH6_PENBR</name>
<proteinExistence type="predicted"/>
<dbReference type="Proteomes" id="UP001148299">
    <property type="component" value="Unassembled WGS sequence"/>
</dbReference>
<reference evidence="1" key="1">
    <citation type="submission" date="2022-12" db="EMBL/GenBank/DDBJ databases">
        <authorList>
            <person name="Petersen C."/>
        </authorList>
    </citation>
    <scope>NUCLEOTIDE SEQUENCE</scope>
    <source>
        <strain evidence="1">IBT 35675</strain>
    </source>
</reference>
<evidence type="ECO:0000313" key="1">
    <source>
        <dbReference type="EMBL" id="KAJ5354909.1"/>
    </source>
</evidence>
<reference evidence="1" key="2">
    <citation type="journal article" date="2023" name="IMA Fungus">
        <title>Comparative genomic study of the Penicillium genus elucidates a diverse pangenome and 15 lateral gene transfer events.</title>
        <authorList>
            <person name="Petersen C."/>
            <person name="Sorensen T."/>
            <person name="Nielsen M.R."/>
            <person name="Sondergaard T.E."/>
            <person name="Sorensen J.L."/>
            <person name="Fitzpatrick D.A."/>
            <person name="Frisvad J.C."/>
            <person name="Nielsen K.L."/>
        </authorList>
    </citation>
    <scope>NUCLEOTIDE SEQUENCE</scope>
    <source>
        <strain evidence="1">IBT 35675</strain>
    </source>
</reference>
<gene>
    <name evidence="1" type="ORF">N7541_005953</name>
</gene>